<proteinExistence type="inferred from homology"/>
<evidence type="ECO:0000256" key="2">
    <source>
        <dbReference type="ARBA" id="ARBA00022741"/>
    </source>
</evidence>
<dbReference type="NCBIfam" id="TIGR00231">
    <property type="entry name" value="small_GTP"/>
    <property type="match status" value="1"/>
</dbReference>
<evidence type="ECO:0000256" key="3">
    <source>
        <dbReference type="ARBA" id="ARBA00023134"/>
    </source>
</evidence>
<dbReference type="Pfam" id="PF00071">
    <property type="entry name" value="Ras"/>
    <property type="match status" value="1"/>
</dbReference>
<keyword evidence="3" id="KW-0342">GTP-binding</keyword>
<dbReference type="RefSeq" id="XP_013779527.1">
    <property type="nucleotide sequence ID" value="XM_013924073.2"/>
</dbReference>
<dbReference type="PANTHER" id="PTHR46152">
    <property type="entry name" value="NF-KAPPA-B INHIBITOR-INTERACTING RAS-LIKE PROTEIN"/>
    <property type="match status" value="1"/>
</dbReference>
<dbReference type="Proteomes" id="UP000694941">
    <property type="component" value="Unplaced"/>
</dbReference>
<evidence type="ECO:0000313" key="7">
    <source>
        <dbReference type="RefSeq" id="XP_022247315.1"/>
    </source>
</evidence>
<organism evidence="4 7">
    <name type="scientific">Limulus polyphemus</name>
    <name type="common">Atlantic horseshoe crab</name>
    <dbReference type="NCBI Taxonomy" id="6850"/>
    <lineage>
        <taxon>Eukaryota</taxon>
        <taxon>Metazoa</taxon>
        <taxon>Ecdysozoa</taxon>
        <taxon>Arthropoda</taxon>
        <taxon>Chelicerata</taxon>
        <taxon>Merostomata</taxon>
        <taxon>Xiphosura</taxon>
        <taxon>Limulidae</taxon>
        <taxon>Limulus</taxon>
    </lineage>
</organism>
<dbReference type="Gene3D" id="3.40.50.300">
    <property type="entry name" value="P-loop containing nucleotide triphosphate hydrolases"/>
    <property type="match status" value="1"/>
</dbReference>
<comment type="similarity">
    <text evidence="1">Belongs to the small GTPase superfamily. Ras family. KappaB-Ras subfamily.</text>
</comment>
<dbReference type="PROSITE" id="PS51419">
    <property type="entry name" value="RAB"/>
    <property type="match status" value="1"/>
</dbReference>
<keyword evidence="4" id="KW-1185">Reference proteome</keyword>
<evidence type="ECO:0000313" key="5">
    <source>
        <dbReference type="RefSeq" id="XP_013779527.1"/>
    </source>
</evidence>
<protein>
    <submittedName>
        <fullName evidence="5 6">NF-kappa-B inhibitor-interacting Ras-like protein 1 isoform X1</fullName>
    </submittedName>
</protein>
<dbReference type="InterPro" id="IPR042227">
    <property type="entry name" value="KBRS"/>
</dbReference>
<dbReference type="PANTHER" id="PTHR46152:SF3">
    <property type="entry name" value="NF-KAPPA-B INHIBITOR-INTERACTING RAS-LIKE PROTEIN"/>
    <property type="match status" value="1"/>
</dbReference>
<dbReference type="InterPro" id="IPR005225">
    <property type="entry name" value="Small_GTP-bd"/>
</dbReference>
<dbReference type="RefSeq" id="XP_022247315.1">
    <property type="nucleotide sequence ID" value="XM_022391607.1"/>
</dbReference>
<dbReference type="SMART" id="SM00173">
    <property type="entry name" value="RAS"/>
    <property type="match status" value="1"/>
</dbReference>
<gene>
    <name evidence="5 6 7 8" type="primary">LOC106463972</name>
</gene>
<reference evidence="5 6" key="1">
    <citation type="submission" date="2025-05" db="UniProtKB">
        <authorList>
            <consortium name="RefSeq"/>
        </authorList>
    </citation>
    <scope>IDENTIFICATION</scope>
    <source>
        <tissue evidence="5 6">Muscle</tissue>
    </source>
</reference>
<dbReference type="RefSeq" id="XP_013779528.1">
    <property type="nucleotide sequence ID" value="XM_013924074.2"/>
</dbReference>
<dbReference type="PRINTS" id="PR00449">
    <property type="entry name" value="RASTRNSFRMNG"/>
</dbReference>
<evidence type="ECO:0000313" key="4">
    <source>
        <dbReference type="Proteomes" id="UP000694941"/>
    </source>
</evidence>
<evidence type="ECO:0000256" key="1">
    <source>
        <dbReference type="ARBA" id="ARBA00008094"/>
    </source>
</evidence>
<accession>A0ABM1SUK9</accession>
<dbReference type="GeneID" id="106463972"/>
<evidence type="ECO:0000313" key="6">
    <source>
        <dbReference type="RefSeq" id="XP_013779528.1"/>
    </source>
</evidence>
<name>A0ABM1SUK9_LIMPO</name>
<evidence type="ECO:0000313" key="8">
    <source>
        <dbReference type="RefSeq" id="XP_022247316.1"/>
    </source>
</evidence>
<sequence length="200" mass="22424">MLRSVPSGKTNKVIVCGFQGCGKTAILEQLIYGNWNLEKNIHPTIEDVYSAIVDNDRGGKEKIYFYDTAGMKPSHCEIPRAYLTAADGFVLVYAINNAESFSILDQIKKDIDKNKDKKDVSMIVLGNKLDLQRDRQVTLDTVKNWALKEKVKHYEVSAAERRTLLEPFIYLASKMNPPPGKSGFPQLGRKGKAGNITMEL</sequence>
<keyword evidence="2" id="KW-0547">Nucleotide-binding</keyword>
<dbReference type="RefSeq" id="XP_022247316.1">
    <property type="nucleotide sequence ID" value="XM_022391608.1"/>
</dbReference>
<dbReference type="SUPFAM" id="SSF52540">
    <property type="entry name" value="P-loop containing nucleoside triphosphate hydrolases"/>
    <property type="match status" value="1"/>
</dbReference>
<dbReference type="InterPro" id="IPR001806">
    <property type="entry name" value="Small_GTPase"/>
</dbReference>
<dbReference type="InterPro" id="IPR027417">
    <property type="entry name" value="P-loop_NTPase"/>
</dbReference>
<dbReference type="PROSITE" id="PS51421">
    <property type="entry name" value="RAS"/>
    <property type="match status" value="1"/>
</dbReference>
<dbReference type="SMART" id="SM00175">
    <property type="entry name" value="RAB"/>
    <property type="match status" value="1"/>
</dbReference>